<comment type="caution">
    <text evidence="2">The sequence shown here is derived from an EMBL/GenBank/DDBJ whole genome shotgun (WGS) entry which is preliminary data.</text>
</comment>
<protein>
    <submittedName>
        <fullName evidence="2">Uncharacterized protein</fullName>
    </submittedName>
</protein>
<sequence length="98" mass="11005">MEGMTQGQDWHCGSGAKTRRGEGVRKPDWHLHPISPPSLTTSWPTPRQPRAFQEGTRHPTNPPARPPAPKCYVITTSIPDTTTISSSQQLLLRKLYYN</sequence>
<dbReference type="Proteomes" id="UP001286313">
    <property type="component" value="Unassembled WGS sequence"/>
</dbReference>
<evidence type="ECO:0000313" key="3">
    <source>
        <dbReference type="Proteomes" id="UP001286313"/>
    </source>
</evidence>
<gene>
    <name evidence="2" type="ORF">Pcinc_031561</name>
</gene>
<keyword evidence="3" id="KW-1185">Reference proteome</keyword>
<dbReference type="EMBL" id="JAWQEG010004204">
    <property type="protein sequence ID" value="KAK3862590.1"/>
    <property type="molecule type" value="Genomic_DNA"/>
</dbReference>
<feature type="compositionally biased region" description="Pro residues" evidence="1">
    <location>
        <begin position="60"/>
        <end position="69"/>
    </location>
</feature>
<feature type="region of interest" description="Disordered" evidence="1">
    <location>
        <begin position="1"/>
        <end position="69"/>
    </location>
</feature>
<proteinExistence type="predicted"/>
<feature type="compositionally biased region" description="Basic and acidic residues" evidence="1">
    <location>
        <begin position="19"/>
        <end position="31"/>
    </location>
</feature>
<reference evidence="2" key="1">
    <citation type="submission" date="2023-10" db="EMBL/GenBank/DDBJ databases">
        <title>Genome assemblies of two species of porcelain crab, Petrolisthes cinctipes and Petrolisthes manimaculis (Anomura: Porcellanidae).</title>
        <authorList>
            <person name="Angst P."/>
        </authorList>
    </citation>
    <scope>NUCLEOTIDE SEQUENCE</scope>
    <source>
        <strain evidence="2">PB745_01</strain>
        <tissue evidence="2">Gill</tissue>
    </source>
</reference>
<evidence type="ECO:0000256" key="1">
    <source>
        <dbReference type="SAM" id="MobiDB-lite"/>
    </source>
</evidence>
<organism evidence="2 3">
    <name type="scientific">Petrolisthes cinctipes</name>
    <name type="common">Flat porcelain crab</name>
    <dbReference type="NCBI Taxonomy" id="88211"/>
    <lineage>
        <taxon>Eukaryota</taxon>
        <taxon>Metazoa</taxon>
        <taxon>Ecdysozoa</taxon>
        <taxon>Arthropoda</taxon>
        <taxon>Crustacea</taxon>
        <taxon>Multicrustacea</taxon>
        <taxon>Malacostraca</taxon>
        <taxon>Eumalacostraca</taxon>
        <taxon>Eucarida</taxon>
        <taxon>Decapoda</taxon>
        <taxon>Pleocyemata</taxon>
        <taxon>Anomura</taxon>
        <taxon>Galatheoidea</taxon>
        <taxon>Porcellanidae</taxon>
        <taxon>Petrolisthes</taxon>
    </lineage>
</organism>
<evidence type="ECO:0000313" key="2">
    <source>
        <dbReference type="EMBL" id="KAK3862590.1"/>
    </source>
</evidence>
<accession>A0AAE1EVU3</accession>
<name>A0AAE1EVU3_PETCI</name>
<dbReference type="AlphaFoldDB" id="A0AAE1EVU3"/>